<sequence length="93" mass="9960">MDKHQPGRRAFCYWGATIGRNSSPNFPPGMSRQAIAPIVGVDNKKRRVENPHLLTGRHNHAARPAGQVRATARGETRAAEADCCSSGARAAAV</sequence>
<name>A0ABP9MAG7_9MICO</name>
<comment type="caution">
    <text evidence="2">The sequence shown here is derived from an EMBL/GenBank/DDBJ whole genome shotgun (WGS) entry which is preliminary data.</text>
</comment>
<evidence type="ECO:0000256" key="1">
    <source>
        <dbReference type="SAM" id="MobiDB-lite"/>
    </source>
</evidence>
<gene>
    <name evidence="2" type="ORF">GCM10025760_19950</name>
</gene>
<dbReference type="Proteomes" id="UP001501407">
    <property type="component" value="Unassembled WGS sequence"/>
</dbReference>
<reference evidence="3" key="1">
    <citation type="journal article" date="2019" name="Int. J. Syst. Evol. Microbiol.">
        <title>The Global Catalogue of Microorganisms (GCM) 10K type strain sequencing project: providing services to taxonomists for standard genome sequencing and annotation.</title>
        <authorList>
            <consortium name="The Broad Institute Genomics Platform"/>
            <consortium name="The Broad Institute Genome Sequencing Center for Infectious Disease"/>
            <person name="Wu L."/>
            <person name="Ma J."/>
        </authorList>
    </citation>
    <scope>NUCLEOTIDE SEQUENCE [LARGE SCALE GENOMIC DNA]</scope>
    <source>
        <strain evidence="3">JCM 18959</strain>
    </source>
</reference>
<feature type="region of interest" description="Disordered" evidence="1">
    <location>
        <begin position="52"/>
        <end position="93"/>
    </location>
</feature>
<evidence type="ECO:0000313" key="3">
    <source>
        <dbReference type="Proteomes" id="UP001501407"/>
    </source>
</evidence>
<proteinExistence type="predicted"/>
<protein>
    <submittedName>
        <fullName evidence="2">Uncharacterized protein</fullName>
    </submittedName>
</protein>
<evidence type="ECO:0000313" key="2">
    <source>
        <dbReference type="EMBL" id="GAA5091978.1"/>
    </source>
</evidence>
<keyword evidence="3" id="KW-1185">Reference proteome</keyword>
<dbReference type="EMBL" id="BAABKZ010000002">
    <property type="protein sequence ID" value="GAA5091978.1"/>
    <property type="molecule type" value="Genomic_DNA"/>
</dbReference>
<accession>A0ABP9MAG7</accession>
<organism evidence="2 3">
    <name type="scientific">Microbacterium yannicii</name>
    <dbReference type="NCBI Taxonomy" id="671622"/>
    <lineage>
        <taxon>Bacteria</taxon>
        <taxon>Bacillati</taxon>
        <taxon>Actinomycetota</taxon>
        <taxon>Actinomycetes</taxon>
        <taxon>Micrococcales</taxon>
        <taxon>Microbacteriaceae</taxon>
        <taxon>Microbacterium</taxon>
    </lineage>
</organism>